<dbReference type="RefSeq" id="XP_040575678.1">
    <property type="nucleotide sequence ID" value="XM_040719744.2"/>
</dbReference>
<dbReference type="KEGG" id="lsm:121124582"/>
<feature type="compositionally biased region" description="Acidic residues" evidence="1">
    <location>
        <begin position="18"/>
        <end position="36"/>
    </location>
</feature>
<dbReference type="GeneID" id="121124582"/>
<protein>
    <submittedName>
        <fullName evidence="2">UPF0184 protein C9orf16 homolog [Nasonia vitripennis]</fullName>
    </submittedName>
</protein>
<reference evidence="2" key="1">
    <citation type="submission" date="2014-05" db="EMBL/GenBank/DDBJ databases">
        <authorList>
            <person name="Chronopoulou M."/>
        </authorList>
    </citation>
    <scope>NUCLEOTIDE SEQUENCE</scope>
    <source>
        <tissue evidence="2">Whole organism</tissue>
    </source>
</reference>
<evidence type="ECO:0000256" key="1">
    <source>
        <dbReference type="SAM" id="MobiDB-lite"/>
    </source>
</evidence>
<proteinExistence type="predicted"/>
<sequence length="94" mass="10954">MPNWDEGPSEHPPSLVSNEEEFSEEEEDSEIDEEIDEEDLRALNEQLDQLNTALDKLERFNDSIHGQLKDLLQENRETLRLLQEEAASKTMELN</sequence>
<dbReference type="PANTHER" id="PTHR34344">
    <property type="entry name" value="UPF0184 PROTEIN C9ORF16"/>
    <property type="match status" value="1"/>
</dbReference>
<organism evidence="2">
    <name type="scientific">Lepeophtheirus salmonis</name>
    <name type="common">Salmon louse</name>
    <name type="synonym">Caligus salmonis</name>
    <dbReference type="NCBI Taxonomy" id="72036"/>
    <lineage>
        <taxon>Eukaryota</taxon>
        <taxon>Metazoa</taxon>
        <taxon>Ecdysozoa</taxon>
        <taxon>Arthropoda</taxon>
        <taxon>Crustacea</taxon>
        <taxon>Multicrustacea</taxon>
        <taxon>Hexanauplia</taxon>
        <taxon>Copepoda</taxon>
        <taxon>Siphonostomatoida</taxon>
        <taxon>Caligidae</taxon>
        <taxon>Lepeophtheirus</taxon>
    </lineage>
</organism>
<dbReference type="Pfam" id="PF03670">
    <property type="entry name" value="UPF0184"/>
    <property type="match status" value="1"/>
</dbReference>
<feature type="region of interest" description="Disordered" evidence="1">
    <location>
        <begin position="1"/>
        <end position="36"/>
    </location>
</feature>
<dbReference type="AlphaFoldDB" id="A0A0K2UFX4"/>
<dbReference type="OrthoDB" id="10050612at2759"/>
<dbReference type="InterPro" id="IPR005374">
    <property type="entry name" value="BBLN_eukaryota"/>
</dbReference>
<accession>A0A0K2UFX4</accession>
<evidence type="ECO:0000313" key="2">
    <source>
        <dbReference type="EMBL" id="CDW36616.1"/>
    </source>
</evidence>
<name>A0A0K2UFX4_LEPSM</name>
<dbReference type="EMBL" id="HACA01019255">
    <property type="protein sequence ID" value="CDW36616.1"/>
    <property type="molecule type" value="Transcribed_RNA"/>
</dbReference>
<dbReference type="PANTHER" id="PTHR34344:SF1">
    <property type="entry name" value="BUBLIN COILED-COIL PROTEIN"/>
    <property type="match status" value="1"/>
</dbReference>